<reference evidence="1" key="1">
    <citation type="submission" date="2019-12" db="EMBL/GenBank/DDBJ databases">
        <title>Genome sequencing and annotation of Brassica cretica.</title>
        <authorList>
            <person name="Studholme D.J."/>
            <person name="Sarris P.F."/>
        </authorList>
    </citation>
    <scope>NUCLEOTIDE SEQUENCE</scope>
    <source>
        <strain evidence="1">PFS-102/07</strain>
        <tissue evidence="1">Leaf</tissue>
    </source>
</reference>
<sequence>MRVGYTPPSVATFGIRTCNRLGLVLATEYGFLAGWRKKLHALVVKRGDHPHLVQPGAPYDGIEGHRLIDYGEFCFQLQIVSFGG</sequence>
<dbReference type="EMBL" id="QGKY02001015">
    <property type="protein sequence ID" value="KAF2576667.1"/>
    <property type="molecule type" value="Genomic_DNA"/>
</dbReference>
<organism evidence="1">
    <name type="scientific">Brassica cretica</name>
    <name type="common">Mustard</name>
    <dbReference type="NCBI Taxonomy" id="69181"/>
    <lineage>
        <taxon>Eukaryota</taxon>
        <taxon>Viridiplantae</taxon>
        <taxon>Streptophyta</taxon>
        <taxon>Embryophyta</taxon>
        <taxon>Tracheophyta</taxon>
        <taxon>Spermatophyta</taxon>
        <taxon>Magnoliopsida</taxon>
        <taxon>eudicotyledons</taxon>
        <taxon>Gunneridae</taxon>
        <taxon>Pentapetalae</taxon>
        <taxon>rosids</taxon>
        <taxon>malvids</taxon>
        <taxon>Brassicales</taxon>
        <taxon>Brassicaceae</taxon>
        <taxon>Brassiceae</taxon>
        <taxon>Brassica</taxon>
    </lineage>
</organism>
<proteinExistence type="predicted"/>
<dbReference type="AlphaFoldDB" id="A0A8S9J6A0"/>
<name>A0A8S9J6A0_BRACR</name>
<accession>A0A8S9J6A0</accession>
<gene>
    <name evidence="1" type="ORF">F2Q70_00003155</name>
</gene>
<evidence type="ECO:0000313" key="1">
    <source>
        <dbReference type="EMBL" id="KAF2576667.1"/>
    </source>
</evidence>
<comment type="caution">
    <text evidence="1">The sequence shown here is derived from an EMBL/GenBank/DDBJ whole genome shotgun (WGS) entry which is preliminary data.</text>
</comment>
<protein>
    <submittedName>
        <fullName evidence="1">Uncharacterized protein</fullName>
    </submittedName>
</protein>